<sequence length="204" mass="24737">MGKFKNSVEKLLLSKPRMFEFERFSEEQKEFVEHVVKNYVKPNPILRKYRFLRSKDLKPKQENFWNFSWQDILMIRKSFKDENLFETFRIVYGITEKEFMLMEIFNVFAALKFITDQLEMLRNAEEERLHSELTPEEIEAGAEELQEYDYYNSLKAMEPDLLKHDELLKLPYSIIFRDMAHSKVLNDVKKNHNDIIARKNKKPR</sequence>
<keyword evidence="2" id="KW-1185">Reference proteome</keyword>
<evidence type="ECO:0000313" key="1">
    <source>
        <dbReference type="EMBL" id="MDI9256332.1"/>
    </source>
</evidence>
<evidence type="ECO:0000313" key="2">
    <source>
        <dbReference type="Proteomes" id="UP001230035"/>
    </source>
</evidence>
<dbReference type="RefSeq" id="WP_283238011.1">
    <property type="nucleotide sequence ID" value="NZ_JASGBP010000001.1"/>
</dbReference>
<accession>A0ABT6XML9</accession>
<dbReference type="Proteomes" id="UP001230035">
    <property type="component" value="Unassembled WGS sequence"/>
</dbReference>
<comment type="caution">
    <text evidence="1">The sequence shown here is derived from an EMBL/GenBank/DDBJ whole genome shotgun (WGS) entry which is preliminary data.</text>
</comment>
<proteinExistence type="predicted"/>
<name>A0ABT6XML9_9FLAO</name>
<gene>
    <name evidence="1" type="ORF">QHT84_02770</name>
</gene>
<dbReference type="EMBL" id="JASGBP010000001">
    <property type="protein sequence ID" value="MDI9256332.1"/>
    <property type="molecule type" value="Genomic_DNA"/>
</dbReference>
<protein>
    <submittedName>
        <fullName evidence="1">Uncharacterized protein</fullName>
    </submittedName>
</protein>
<reference evidence="1 2" key="1">
    <citation type="submission" date="2023-05" db="EMBL/GenBank/DDBJ databases">
        <title>Flavobacterium sedimenti sp. nov., isolated from the sediment.</title>
        <authorList>
            <person name="Wu N."/>
        </authorList>
    </citation>
    <scope>NUCLEOTIDE SEQUENCE [LARGE SCALE GENOMIC DNA]</scope>
    <source>
        <strain evidence="1 2">YZ-48</strain>
    </source>
</reference>
<organism evidence="1 2">
    <name type="scientific">Flavobacterium sedimenticola</name>
    <dbReference type="NCBI Taxonomy" id="3043286"/>
    <lineage>
        <taxon>Bacteria</taxon>
        <taxon>Pseudomonadati</taxon>
        <taxon>Bacteroidota</taxon>
        <taxon>Flavobacteriia</taxon>
        <taxon>Flavobacteriales</taxon>
        <taxon>Flavobacteriaceae</taxon>
        <taxon>Flavobacterium</taxon>
    </lineage>
</organism>